<proteinExistence type="inferred from homology"/>
<reference evidence="8 9" key="1">
    <citation type="submission" date="2016-03" db="EMBL/GenBank/DDBJ databases">
        <authorList>
            <person name="Ploux O."/>
        </authorList>
    </citation>
    <scope>NUCLEOTIDE SEQUENCE [LARGE SCALE GENOMIC DNA]</scope>
    <source>
        <strain evidence="8 9">R0</strain>
    </source>
</reference>
<comment type="caution">
    <text evidence="8">The sequence shown here is derived from an EMBL/GenBank/DDBJ whole genome shotgun (WGS) entry which is preliminary data.</text>
</comment>
<dbReference type="EMBL" id="LUKE01000001">
    <property type="protein sequence ID" value="KYG65943.1"/>
    <property type="molecule type" value="Genomic_DNA"/>
</dbReference>
<dbReference type="RefSeq" id="WP_061833503.1">
    <property type="nucleotide sequence ID" value="NZ_LUKE01000001.1"/>
</dbReference>
<accession>A0A150WN74</accession>
<keyword evidence="3" id="KW-1003">Cell membrane</keyword>
<feature type="transmembrane region" description="Helical" evidence="7">
    <location>
        <begin position="29"/>
        <end position="46"/>
    </location>
</feature>
<evidence type="ECO:0000256" key="7">
    <source>
        <dbReference type="SAM" id="Phobius"/>
    </source>
</evidence>
<dbReference type="Proteomes" id="UP000075320">
    <property type="component" value="Unassembled WGS sequence"/>
</dbReference>
<evidence type="ECO:0000256" key="3">
    <source>
        <dbReference type="ARBA" id="ARBA00022475"/>
    </source>
</evidence>
<evidence type="ECO:0000256" key="4">
    <source>
        <dbReference type="ARBA" id="ARBA00022692"/>
    </source>
</evidence>
<gene>
    <name evidence="8" type="ORF">AZI86_02405</name>
</gene>
<dbReference type="PANTHER" id="PTHR34583">
    <property type="entry name" value="ANTIPORTER SUBUNIT MNHC2-RELATED"/>
    <property type="match status" value="1"/>
</dbReference>
<protein>
    <submittedName>
        <fullName evidence="8">Sodium:proton antiporter</fullName>
    </submittedName>
</protein>
<dbReference type="InterPro" id="IPR039428">
    <property type="entry name" value="NUOK/Mnh_C1-like"/>
</dbReference>
<dbReference type="GO" id="GO:0005886">
    <property type="term" value="C:plasma membrane"/>
    <property type="evidence" value="ECO:0007669"/>
    <property type="project" value="UniProtKB-SubCell"/>
</dbReference>
<dbReference type="Pfam" id="PF00420">
    <property type="entry name" value="Oxidored_q2"/>
    <property type="match status" value="1"/>
</dbReference>
<feature type="transmembrane region" description="Helical" evidence="7">
    <location>
        <begin position="58"/>
        <end position="80"/>
    </location>
</feature>
<sequence length="97" mass="10681">MSIDFVTFMAALIFSVGVWLLLSREWLKTIMGISMLGHAVNILLLQSSGEAADIFPQALILTAIVIGLGLQTLLLVFAYFARKKESVEDVDQLKEVP</sequence>
<evidence type="ECO:0000313" key="9">
    <source>
        <dbReference type="Proteomes" id="UP000075320"/>
    </source>
</evidence>
<name>A0A150WN74_BDEBC</name>
<keyword evidence="5 7" id="KW-1133">Transmembrane helix</keyword>
<evidence type="ECO:0000313" key="8">
    <source>
        <dbReference type="EMBL" id="KYG65943.1"/>
    </source>
</evidence>
<dbReference type="Gene3D" id="1.10.287.3510">
    <property type="match status" value="1"/>
</dbReference>
<evidence type="ECO:0000256" key="6">
    <source>
        <dbReference type="ARBA" id="ARBA00023136"/>
    </source>
</evidence>
<keyword evidence="4 7" id="KW-0812">Transmembrane</keyword>
<comment type="subcellular location">
    <subcellularLocation>
        <location evidence="1">Cell membrane</location>
        <topology evidence="1">Multi-pass membrane protein</topology>
    </subcellularLocation>
</comment>
<evidence type="ECO:0000256" key="2">
    <source>
        <dbReference type="ARBA" id="ARBA00010388"/>
    </source>
</evidence>
<dbReference type="OrthoDB" id="5298235at2"/>
<dbReference type="InterPro" id="IPR050601">
    <property type="entry name" value="CPA3_antiporter_subunitC"/>
</dbReference>
<dbReference type="PANTHER" id="PTHR34583:SF2">
    <property type="entry name" value="ANTIPORTER SUBUNIT MNHC2-RELATED"/>
    <property type="match status" value="1"/>
</dbReference>
<dbReference type="AlphaFoldDB" id="A0A150WN74"/>
<feature type="transmembrane region" description="Helical" evidence="7">
    <location>
        <begin position="6"/>
        <end position="22"/>
    </location>
</feature>
<comment type="similarity">
    <text evidence="2">Belongs to the CPA3 antiporters (TC 2.A.63) subunit C family.</text>
</comment>
<evidence type="ECO:0000256" key="1">
    <source>
        <dbReference type="ARBA" id="ARBA00004651"/>
    </source>
</evidence>
<keyword evidence="6 7" id="KW-0472">Membrane</keyword>
<organism evidence="8 9">
    <name type="scientific">Bdellovibrio bacteriovorus</name>
    <dbReference type="NCBI Taxonomy" id="959"/>
    <lineage>
        <taxon>Bacteria</taxon>
        <taxon>Pseudomonadati</taxon>
        <taxon>Bdellovibrionota</taxon>
        <taxon>Bdellovibrionia</taxon>
        <taxon>Bdellovibrionales</taxon>
        <taxon>Pseudobdellovibrionaceae</taxon>
        <taxon>Bdellovibrio</taxon>
    </lineage>
</organism>
<evidence type="ECO:0000256" key="5">
    <source>
        <dbReference type="ARBA" id="ARBA00022989"/>
    </source>
</evidence>
<keyword evidence="9" id="KW-1185">Reference proteome</keyword>